<dbReference type="PANTHER" id="PTHR43481">
    <property type="entry name" value="FRUCTOSE-1-PHOSPHATE PHOSPHATASE"/>
    <property type="match status" value="1"/>
</dbReference>
<dbReference type="EMBL" id="BTGD01000005">
    <property type="protein sequence ID" value="GMM55162.1"/>
    <property type="molecule type" value="Genomic_DNA"/>
</dbReference>
<dbReference type="SUPFAM" id="SSF56784">
    <property type="entry name" value="HAD-like"/>
    <property type="match status" value="1"/>
</dbReference>
<accession>A0AAV5RWQ1</accession>
<evidence type="ECO:0000313" key="2">
    <source>
        <dbReference type="Proteomes" id="UP001377567"/>
    </source>
</evidence>
<comment type="caution">
    <text evidence="1">The sequence shown here is derived from an EMBL/GenBank/DDBJ whole genome shotgun (WGS) entry which is preliminary data.</text>
</comment>
<dbReference type="Gene3D" id="1.10.150.240">
    <property type="entry name" value="Putative phosphatase, domain 2"/>
    <property type="match status" value="1"/>
</dbReference>
<dbReference type="Gene3D" id="3.40.50.1000">
    <property type="entry name" value="HAD superfamily/HAD-like"/>
    <property type="match status" value="1"/>
</dbReference>
<dbReference type="AlphaFoldDB" id="A0AAV5RWQ1"/>
<dbReference type="InterPro" id="IPR023198">
    <property type="entry name" value="PGP-like_dom2"/>
</dbReference>
<organism evidence="1 2">
    <name type="scientific">Maudiozyma humilis</name>
    <name type="common">Sour dough yeast</name>
    <name type="synonym">Kazachstania humilis</name>
    <dbReference type="NCBI Taxonomy" id="51915"/>
    <lineage>
        <taxon>Eukaryota</taxon>
        <taxon>Fungi</taxon>
        <taxon>Dikarya</taxon>
        <taxon>Ascomycota</taxon>
        <taxon>Saccharomycotina</taxon>
        <taxon>Saccharomycetes</taxon>
        <taxon>Saccharomycetales</taxon>
        <taxon>Saccharomycetaceae</taxon>
        <taxon>Maudiozyma</taxon>
    </lineage>
</organism>
<gene>
    <name evidence="1" type="ORF">DAKH74_017780</name>
</gene>
<keyword evidence="2" id="KW-1185">Reference proteome</keyword>
<dbReference type="CDD" id="cd07527">
    <property type="entry name" value="HAD_ScGPP-like"/>
    <property type="match status" value="1"/>
</dbReference>
<dbReference type="SFLD" id="SFLDG01129">
    <property type="entry name" value="C1.5:_HAD__Beta-PGM__Phosphata"/>
    <property type="match status" value="1"/>
</dbReference>
<name>A0AAV5RWQ1_MAUHU</name>
<dbReference type="InterPro" id="IPR051806">
    <property type="entry name" value="HAD-like_SPP"/>
</dbReference>
<protein>
    <submittedName>
        <fullName evidence="1">2-deoxyglucose-6-phosphatase</fullName>
    </submittedName>
</protein>
<evidence type="ECO:0000313" key="1">
    <source>
        <dbReference type="EMBL" id="GMM55162.1"/>
    </source>
</evidence>
<dbReference type="Pfam" id="PF00702">
    <property type="entry name" value="Hydrolase"/>
    <property type="match status" value="1"/>
</dbReference>
<dbReference type="PANTHER" id="PTHR43481:SF9">
    <property type="entry name" value="2-DEOXYGLUCOSE-6-PHOSPHATE PHOSPHATASE 1-RELATED"/>
    <property type="match status" value="1"/>
</dbReference>
<sequence>MPSYTVDTDVCLFDLDGTIITTIVAAEEAWIKLCKQHNVDPQELFKISHGTRTTEVLAQFFPDIDNTDNKGVHLLEADIADNYLDTIGLIPGAKELLFALDKDPNDKSVDFKKEHKRKWAIVTSGSPYMATSWFRTILKDVGKPDIFITAESVSVGKPDPEGYTSAREQLSKIWNYKSPCRSVVFEDAPVGVKAGKAMNAIAIGITSSYPKETLFAAGADYVVEDLTAVTVLKNSETGCITLQIKNPLTRD</sequence>
<dbReference type="GO" id="GO:0003850">
    <property type="term" value="F:2-deoxyglucose-6-phosphatase activity"/>
    <property type="evidence" value="ECO:0007669"/>
    <property type="project" value="TreeGrafter"/>
</dbReference>
<dbReference type="InterPro" id="IPR036412">
    <property type="entry name" value="HAD-like_sf"/>
</dbReference>
<dbReference type="InterPro" id="IPR023214">
    <property type="entry name" value="HAD_sf"/>
</dbReference>
<reference evidence="1 2" key="1">
    <citation type="journal article" date="2023" name="Elife">
        <title>Identification of key yeast species and microbe-microbe interactions impacting larval growth of Drosophila in the wild.</title>
        <authorList>
            <person name="Mure A."/>
            <person name="Sugiura Y."/>
            <person name="Maeda R."/>
            <person name="Honda K."/>
            <person name="Sakurai N."/>
            <person name="Takahashi Y."/>
            <person name="Watada M."/>
            <person name="Katoh T."/>
            <person name="Gotoh A."/>
            <person name="Gotoh Y."/>
            <person name="Taniguchi I."/>
            <person name="Nakamura K."/>
            <person name="Hayashi T."/>
            <person name="Katayama T."/>
            <person name="Uemura T."/>
            <person name="Hattori Y."/>
        </authorList>
    </citation>
    <scope>NUCLEOTIDE SEQUENCE [LARGE SCALE GENOMIC DNA]</scope>
    <source>
        <strain evidence="1 2">KH-74</strain>
    </source>
</reference>
<dbReference type="SFLD" id="SFLDS00003">
    <property type="entry name" value="Haloacid_Dehalogenase"/>
    <property type="match status" value="1"/>
</dbReference>
<dbReference type="Proteomes" id="UP001377567">
    <property type="component" value="Unassembled WGS sequence"/>
</dbReference>
<proteinExistence type="predicted"/>